<keyword evidence="3 4" id="KW-0687">Ribonucleoprotein</keyword>
<dbReference type="InterPro" id="IPR022309">
    <property type="entry name" value="Ribosomal_Se8/biogenesis_NSA2"/>
</dbReference>
<dbReference type="NCBIfam" id="TIGR00307">
    <property type="entry name" value="eS8"/>
    <property type="match status" value="1"/>
</dbReference>
<dbReference type="PROSITE" id="PS01193">
    <property type="entry name" value="RIBOSOMAL_S8E"/>
    <property type="match status" value="1"/>
</dbReference>
<evidence type="ECO:0000256" key="3">
    <source>
        <dbReference type="ARBA" id="ARBA00023274"/>
    </source>
</evidence>
<name>A0A7S1VNM8_9EUKA</name>
<dbReference type="EMBL" id="HBGL01013633">
    <property type="protein sequence ID" value="CAD9305937.1"/>
    <property type="molecule type" value="Transcribed_RNA"/>
</dbReference>
<dbReference type="InterPro" id="IPR042563">
    <property type="entry name" value="Ribosomal_protein_eS8_euk"/>
</dbReference>
<feature type="region of interest" description="Disordered" evidence="5">
    <location>
        <begin position="1"/>
        <end position="22"/>
    </location>
</feature>
<dbReference type="GO" id="GO:1990904">
    <property type="term" value="C:ribonucleoprotein complex"/>
    <property type="evidence" value="ECO:0007669"/>
    <property type="project" value="UniProtKB-KW"/>
</dbReference>
<protein>
    <recommendedName>
        <fullName evidence="4">40S ribosomal protein S8</fullName>
    </recommendedName>
</protein>
<organism evidence="6">
    <name type="scientific">Sexangularia sp. CB-2014</name>
    <dbReference type="NCBI Taxonomy" id="1486929"/>
    <lineage>
        <taxon>Eukaryota</taxon>
        <taxon>Amoebozoa</taxon>
        <taxon>Tubulinea</taxon>
        <taxon>Elardia</taxon>
        <taxon>Arcellinida</taxon>
        <taxon>Arcellinida incertae sedis</taxon>
        <taxon>Sexangularia</taxon>
    </lineage>
</organism>
<reference evidence="6" key="1">
    <citation type="submission" date="2021-01" db="EMBL/GenBank/DDBJ databases">
        <authorList>
            <person name="Corre E."/>
            <person name="Pelletier E."/>
            <person name="Niang G."/>
            <person name="Scheremetjew M."/>
            <person name="Finn R."/>
            <person name="Kale V."/>
            <person name="Holt S."/>
            <person name="Cochrane G."/>
            <person name="Meng A."/>
            <person name="Brown T."/>
            <person name="Cohen L."/>
        </authorList>
    </citation>
    <scope>NUCLEOTIDE SEQUENCE</scope>
    <source>
        <strain evidence="6">ATCC 50979</strain>
    </source>
</reference>
<sequence length="194" mass="21735">MGISRDSWHKKRTTGGRMNPIRRKRKFELGRPPANTKIGARRVHTVRTMGGNTKLRALRLDHGNFAWGRENSARTCRILSSVYNATSNELVRTNTLTKGCIVQIDATPFKSYYFAKYGIELGKKKDAKYTPSNGALKRAKHVSALDSSLTDQFNSGRLLARVGSRPGQDGKCDGYILEGAELAFYQRKLQKKGK</sequence>
<dbReference type="Gene3D" id="3.10.290.70">
    <property type="match status" value="1"/>
</dbReference>
<accession>A0A7S1VNM8</accession>
<evidence type="ECO:0000256" key="2">
    <source>
        <dbReference type="ARBA" id="ARBA00022980"/>
    </source>
</evidence>
<comment type="similarity">
    <text evidence="1 4">Belongs to the eukaryotic ribosomal protein eS8 family.</text>
</comment>
<dbReference type="InterPro" id="IPR018283">
    <property type="entry name" value="Ribosomal_eS8_CS"/>
</dbReference>
<dbReference type="GO" id="GO:0005840">
    <property type="term" value="C:ribosome"/>
    <property type="evidence" value="ECO:0007669"/>
    <property type="project" value="UniProtKB-KW"/>
</dbReference>
<dbReference type="Gene3D" id="1.10.168.20">
    <property type="entry name" value="Ribosomal protein S8e, subdomain"/>
    <property type="match status" value="1"/>
</dbReference>
<evidence type="ECO:0000256" key="1">
    <source>
        <dbReference type="ARBA" id="ARBA00005257"/>
    </source>
</evidence>
<gene>
    <name evidence="6" type="ORF">SSP0437_LOCUS10632</name>
</gene>
<proteinExistence type="inferred from homology"/>
<feature type="compositionally biased region" description="Basic residues" evidence="5">
    <location>
        <begin position="8"/>
        <end position="22"/>
    </location>
</feature>
<dbReference type="GO" id="GO:0006412">
    <property type="term" value="P:translation"/>
    <property type="evidence" value="ECO:0007669"/>
    <property type="project" value="InterPro"/>
</dbReference>
<evidence type="ECO:0000256" key="5">
    <source>
        <dbReference type="SAM" id="MobiDB-lite"/>
    </source>
</evidence>
<keyword evidence="2 4" id="KW-0689">Ribosomal protein</keyword>
<dbReference type="InterPro" id="IPR001047">
    <property type="entry name" value="Ribosomal_eS8"/>
</dbReference>
<dbReference type="AlphaFoldDB" id="A0A7S1VNM8"/>
<dbReference type="CDD" id="cd11380">
    <property type="entry name" value="Ribosomal_S8e_like"/>
    <property type="match status" value="1"/>
</dbReference>
<evidence type="ECO:0000313" key="6">
    <source>
        <dbReference type="EMBL" id="CAD9305937.1"/>
    </source>
</evidence>
<evidence type="ECO:0000256" key="4">
    <source>
        <dbReference type="RuleBase" id="RU000669"/>
    </source>
</evidence>
<dbReference type="Pfam" id="PF01201">
    <property type="entry name" value="Ribosomal_S8e"/>
    <property type="match status" value="1"/>
</dbReference>
<dbReference type="PANTHER" id="PTHR10394">
    <property type="entry name" value="40S RIBOSOMAL PROTEIN S8"/>
    <property type="match status" value="1"/>
</dbReference>
<dbReference type="GO" id="GO:0003735">
    <property type="term" value="F:structural constituent of ribosome"/>
    <property type="evidence" value="ECO:0007669"/>
    <property type="project" value="InterPro"/>
</dbReference>